<evidence type="ECO:0000256" key="5">
    <source>
        <dbReference type="ARBA" id="ARBA00023002"/>
    </source>
</evidence>
<evidence type="ECO:0000256" key="6">
    <source>
        <dbReference type="ARBA" id="ARBA00023004"/>
    </source>
</evidence>
<dbReference type="EMBL" id="ML739062">
    <property type="protein sequence ID" value="KAE8354924.1"/>
    <property type="molecule type" value="Genomic_DNA"/>
</dbReference>
<dbReference type="SUPFAM" id="SSF48264">
    <property type="entry name" value="Cytochrome P450"/>
    <property type="match status" value="1"/>
</dbReference>
<keyword evidence="6 8" id="KW-0408">Iron</keyword>
<evidence type="ECO:0000313" key="12">
    <source>
        <dbReference type="Proteomes" id="UP000327118"/>
    </source>
</evidence>
<dbReference type="GO" id="GO:0004497">
    <property type="term" value="F:monooxygenase activity"/>
    <property type="evidence" value="ECO:0007669"/>
    <property type="project" value="UniProtKB-KW"/>
</dbReference>
<proteinExistence type="inferred from homology"/>
<evidence type="ECO:0000256" key="10">
    <source>
        <dbReference type="SAM" id="Phobius"/>
    </source>
</evidence>
<dbReference type="CDD" id="cd11065">
    <property type="entry name" value="CYP64-like"/>
    <property type="match status" value="1"/>
</dbReference>
<keyword evidence="3 8" id="KW-0349">Heme</keyword>
<dbReference type="InterPro" id="IPR017972">
    <property type="entry name" value="Cyt_P450_CS"/>
</dbReference>
<dbReference type="PANTHER" id="PTHR46300">
    <property type="entry name" value="P450, PUTATIVE (EUROFUNG)-RELATED-RELATED"/>
    <property type="match status" value="1"/>
</dbReference>
<dbReference type="Gene3D" id="1.10.630.10">
    <property type="entry name" value="Cytochrome P450"/>
    <property type="match status" value="1"/>
</dbReference>
<evidence type="ECO:0000256" key="1">
    <source>
        <dbReference type="ARBA" id="ARBA00001971"/>
    </source>
</evidence>
<protein>
    <submittedName>
        <fullName evidence="11">Cytochrome P450</fullName>
    </submittedName>
</protein>
<dbReference type="InterPro" id="IPR001128">
    <property type="entry name" value="Cyt_P450"/>
</dbReference>
<dbReference type="InterPro" id="IPR036396">
    <property type="entry name" value="Cyt_P450_sf"/>
</dbReference>
<dbReference type="PRINTS" id="PR00385">
    <property type="entry name" value="P450"/>
</dbReference>
<evidence type="ECO:0000256" key="7">
    <source>
        <dbReference type="ARBA" id="ARBA00023033"/>
    </source>
</evidence>
<dbReference type="GO" id="GO:0016705">
    <property type="term" value="F:oxidoreductase activity, acting on paired donors, with incorporation or reduction of molecular oxygen"/>
    <property type="evidence" value="ECO:0007669"/>
    <property type="project" value="InterPro"/>
</dbReference>
<sequence>MTVTMHSLSGIILAVAGFLGLYVLMKSRTSKALPLPPGPKGLPMIGSVGSDLPPRGGKDWEHWWKHKELYGPISSVTTAGYTLIILNDTKVALELLEKRSARYSSRPRMVMARELAGAGLFMTLRNDPITVRAQRKRVHLQLCSELALSSLYPQMDLEVRRFLLRTLRKPEGLMGHIQTTIGGIILKITYGYTTEPHGRDPLLDLVAKTAVGFGKVNQPAAWLVDSIPALKYLPTWFPGAEFKKEAREYRAHFNTLANWPFAFVQHQMNAGKFEPSFVSTQIQQAGPHLSLEEEWEIKSSAAAVYQAGYDTTVSTIKLFFLTMALFPRAQRKAQEEIDRVVGTRLPTPDDQANLPYVNALINEVLRWDPVVQIGIMHAATEDDIYEGYLIPKGAPVVPNIWAFTHDPDVYSTPLLFRPERFLESDGHPPERDPHTLAFGFGRRVCPGRSLADLNNFLVIARSLAVFRIQKTVQDGKEIEPIVDYQPGIVSHLSPFEVSIQPRSAEHAALIRSIEAEDLVSQGDSAVLEKLKG</sequence>
<keyword evidence="7 9" id="KW-0503">Monooxygenase</keyword>
<organism evidence="11 12">
    <name type="scientific">Aspergillus coremiiformis</name>
    <dbReference type="NCBI Taxonomy" id="138285"/>
    <lineage>
        <taxon>Eukaryota</taxon>
        <taxon>Fungi</taxon>
        <taxon>Dikarya</taxon>
        <taxon>Ascomycota</taxon>
        <taxon>Pezizomycotina</taxon>
        <taxon>Eurotiomycetes</taxon>
        <taxon>Eurotiomycetidae</taxon>
        <taxon>Eurotiales</taxon>
        <taxon>Aspergillaceae</taxon>
        <taxon>Aspergillus</taxon>
        <taxon>Aspergillus subgen. Circumdati</taxon>
    </lineage>
</organism>
<dbReference type="Pfam" id="PF00067">
    <property type="entry name" value="p450"/>
    <property type="match status" value="1"/>
</dbReference>
<evidence type="ECO:0000256" key="3">
    <source>
        <dbReference type="ARBA" id="ARBA00022617"/>
    </source>
</evidence>
<comment type="cofactor">
    <cofactor evidence="1 8">
        <name>heme</name>
        <dbReference type="ChEBI" id="CHEBI:30413"/>
    </cofactor>
</comment>
<dbReference type="InterPro" id="IPR050364">
    <property type="entry name" value="Cytochrome_P450_fung"/>
</dbReference>
<dbReference type="AlphaFoldDB" id="A0A5N6ZB93"/>
<dbReference type="PANTHER" id="PTHR46300:SF7">
    <property type="entry name" value="P450, PUTATIVE (EUROFUNG)-RELATED"/>
    <property type="match status" value="1"/>
</dbReference>
<keyword evidence="10" id="KW-0472">Membrane</keyword>
<reference evidence="12" key="1">
    <citation type="submission" date="2019-04" db="EMBL/GenBank/DDBJ databases">
        <title>Friends and foes A comparative genomics studyof 23 Aspergillus species from section Flavi.</title>
        <authorList>
            <consortium name="DOE Joint Genome Institute"/>
            <person name="Kjaerbolling I."/>
            <person name="Vesth T."/>
            <person name="Frisvad J.C."/>
            <person name="Nybo J.L."/>
            <person name="Theobald S."/>
            <person name="Kildgaard S."/>
            <person name="Isbrandt T."/>
            <person name="Kuo A."/>
            <person name="Sato A."/>
            <person name="Lyhne E.K."/>
            <person name="Kogle M.E."/>
            <person name="Wiebenga A."/>
            <person name="Kun R.S."/>
            <person name="Lubbers R.J."/>
            <person name="Makela M.R."/>
            <person name="Barry K."/>
            <person name="Chovatia M."/>
            <person name="Clum A."/>
            <person name="Daum C."/>
            <person name="Haridas S."/>
            <person name="He G."/>
            <person name="LaButti K."/>
            <person name="Lipzen A."/>
            <person name="Mondo S."/>
            <person name="Riley R."/>
            <person name="Salamov A."/>
            <person name="Simmons B.A."/>
            <person name="Magnuson J.K."/>
            <person name="Henrissat B."/>
            <person name="Mortensen U.H."/>
            <person name="Larsen T.O."/>
            <person name="Devries R.P."/>
            <person name="Grigoriev I.V."/>
            <person name="Machida M."/>
            <person name="Baker S.E."/>
            <person name="Andersen M.R."/>
        </authorList>
    </citation>
    <scope>NUCLEOTIDE SEQUENCE [LARGE SCALE GENOMIC DNA]</scope>
    <source>
        <strain evidence="12">CBS 553.77</strain>
    </source>
</reference>
<name>A0A5N6ZB93_9EURO</name>
<evidence type="ECO:0000256" key="9">
    <source>
        <dbReference type="RuleBase" id="RU000461"/>
    </source>
</evidence>
<evidence type="ECO:0000256" key="2">
    <source>
        <dbReference type="ARBA" id="ARBA00010617"/>
    </source>
</evidence>
<keyword evidence="4 8" id="KW-0479">Metal-binding</keyword>
<keyword evidence="5 9" id="KW-0560">Oxidoreductase</keyword>
<dbReference type="GO" id="GO:0005506">
    <property type="term" value="F:iron ion binding"/>
    <property type="evidence" value="ECO:0007669"/>
    <property type="project" value="InterPro"/>
</dbReference>
<feature type="binding site" description="axial binding residue" evidence="8">
    <location>
        <position position="445"/>
    </location>
    <ligand>
        <name>heme</name>
        <dbReference type="ChEBI" id="CHEBI:30413"/>
    </ligand>
    <ligandPart>
        <name>Fe</name>
        <dbReference type="ChEBI" id="CHEBI:18248"/>
    </ligandPart>
</feature>
<keyword evidence="12" id="KW-1185">Reference proteome</keyword>
<evidence type="ECO:0000313" key="11">
    <source>
        <dbReference type="EMBL" id="KAE8354924.1"/>
    </source>
</evidence>
<dbReference type="PROSITE" id="PS00086">
    <property type="entry name" value="CYTOCHROME_P450"/>
    <property type="match status" value="1"/>
</dbReference>
<keyword evidence="10" id="KW-1133">Transmembrane helix</keyword>
<evidence type="ECO:0000256" key="8">
    <source>
        <dbReference type="PIRSR" id="PIRSR602401-1"/>
    </source>
</evidence>
<evidence type="ECO:0000256" key="4">
    <source>
        <dbReference type="ARBA" id="ARBA00022723"/>
    </source>
</evidence>
<keyword evidence="10" id="KW-0812">Transmembrane</keyword>
<dbReference type="OrthoDB" id="2789670at2759"/>
<dbReference type="GO" id="GO:0020037">
    <property type="term" value="F:heme binding"/>
    <property type="evidence" value="ECO:0007669"/>
    <property type="project" value="InterPro"/>
</dbReference>
<accession>A0A5N6ZB93</accession>
<gene>
    <name evidence="11" type="ORF">BDV28DRAFT_66113</name>
</gene>
<dbReference type="Proteomes" id="UP000327118">
    <property type="component" value="Unassembled WGS sequence"/>
</dbReference>
<dbReference type="PRINTS" id="PR00463">
    <property type="entry name" value="EP450I"/>
</dbReference>
<feature type="transmembrane region" description="Helical" evidence="10">
    <location>
        <begin position="6"/>
        <end position="25"/>
    </location>
</feature>
<comment type="similarity">
    <text evidence="2 9">Belongs to the cytochrome P450 family.</text>
</comment>
<dbReference type="InterPro" id="IPR002401">
    <property type="entry name" value="Cyt_P450_E_grp-I"/>
</dbReference>